<dbReference type="EMBL" id="JACRTB010000007">
    <property type="protein sequence ID" value="MBC8575820.1"/>
    <property type="molecule type" value="Genomic_DNA"/>
</dbReference>
<name>A0ABR7NHH2_9FIRM</name>
<evidence type="ECO:0000313" key="2">
    <source>
        <dbReference type="Proteomes" id="UP000658131"/>
    </source>
</evidence>
<dbReference type="Gene3D" id="3.30.2220.30">
    <property type="match status" value="1"/>
</dbReference>
<evidence type="ECO:0008006" key="3">
    <source>
        <dbReference type="Google" id="ProtNLM"/>
    </source>
</evidence>
<protein>
    <recommendedName>
        <fullName evidence="3">Phage XkdN-like protein</fullName>
    </recommendedName>
</protein>
<dbReference type="RefSeq" id="WP_262399390.1">
    <property type="nucleotide sequence ID" value="NZ_JACRTB010000007.1"/>
</dbReference>
<dbReference type="InterPro" id="IPR038559">
    <property type="entry name" value="XkdN-like_sf"/>
</dbReference>
<gene>
    <name evidence="1" type="ORF">H8717_05260</name>
</gene>
<sequence>MPDVLDLLMGLDKAKLPEKKVKIKRLSKECGEPVVFSLRALPYNRVAEIKEASSEDMAIDILLAGVTAPNLRDKALLEKHHAPTPAELVKSLLLPGEIEDLSREVERLSGYRTATLEEVKKN</sequence>
<evidence type="ECO:0000313" key="1">
    <source>
        <dbReference type="EMBL" id="MBC8575820.1"/>
    </source>
</evidence>
<organism evidence="1 2">
    <name type="scientific">Yanshouia hominis</name>
    <dbReference type="NCBI Taxonomy" id="2763673"/>
    <lineage>
        <taxon>Bacteria</taxon>
        <taxon>Bacillati</taxon>
        <taxon>Bacillota</taxon>
        <taxon>Clostridia</taxon>
        <taxon>Eubacteriales</taxon>
        <taxon>Oscillospiraceae</taxon>
        <taxon>Yanshouia</taxon>
    </lineage>
</organism>
<dbReference type="InterPro" id="IPR014986">
    <property type="entry name" value="XkdN-like"/>
</dbReference>
<accession>A0ABR7NHH2</accession>
<dbReference type="Proteomes" id="UP000658131">
    <property type="component" value="Unassembled WGS sequence"/>
</dbReference>
<comment type="caution">
    <text evidence="1">The sequence shown here is derived from an EMBL/GenBank/DDBJ whole genome shotgun (WGS) entry which is preliminary data.</text>
</comment>
<keyword evidence="2" id="KW-1185">Reference proteome</keyword>
<dbReference type="Pfam" id="PF08890">
    <property type="entry name" value="Phage_TAC_5"/>
    <property type="match status" value="1"/>
</dbReference>
<reference evidence="1 2" key="1">
    <citation type="submission" date="2020-08" db="EMBL/GenBank/DDBJ databases">
        <title>Genome public.</title>
        <authorList>
            <person name="Liu C."/>
            <person name="Sun Q."/>
        </authorList>
    </citation>
    <scope>NUCLEOTIDE SEQUENCE [LARGE SCALE GENOMIC DNA]</scope>
    <source>
        <strain evidence="1 2">BX1</strain>
    </source>
</reference>
<proteinExistence type="predicted"/>